<feature type="transmembrane region" description="Helical" evidence="6">
    <location>
        <begin position="242"/>
        <end position="268"/>
    </location>
</feature>
<dbReference type="AlphaFoldDB" id="A0A1E3GSM1"/>
<dbReference type="PATRIC" id="fig|291169.3.peg.1273"/>
<keyword evidence="3 6" id="KW-1133">Transmembrane helix</keyword>
<proteinExistence type="inferred from homology"/>
<feature type="transmembrane region" description="Helical" evidence="6">
    <location>
        <begin position="163"/>
        <end position="182"/>
    </location>
</feature>
<dbReference type="GO" id="GO:0005886">
    <property type="term" value="C:plasma membrane"/>
    <property type="evidence" value="ECO:0007669"/>
    <property type="project" value="TreeGrafter"/>
</dbReference>
<comment type="subcellular location">
    <subcellularLocation>
        <location evidence="1">Membrane</location>
        <topology evidence="1">Multi-pass membrane protein</topology>
    </subcellularLocation>
</comment>
<dbReference type="EMBL" id="MCRI01000010">
    <property type="protein sequence ID" value="ODN67027.1"/>
    <property type="molecule type" value="Genomic_DNA"/>
</dbReference>
<dbReference type="NCBIfam" id="TIGR00790">
    <property type="entry name" value="fnt"/>
    <property type="match status" value="1"/>
</dbReference>
<evidence type="ECO:0000256" key="4">
    <source>
        <dbReference type="ARBA" id="ARBA00023136"/>
    </source>
</evidence>
<feature type="transmembrane region" description="Helical" evidence="6">
    <location>
        <begin position="33"/>
        <end position="56"/>
    </location>
</feature>
<dbReference type="PANTHER" id="PTHR30520:SF6">
    <property type="entry name" value="FORMATE_NITRATE FAMILY TRANSPORTER (EUROFUNG)"/>
    <property type="match status" value="1"/>
</dbReference>
<accession>A0A1E3GSM1</accession>
<keyword evidence="4 6" id="KW-0472">Membrane</keyword>
<evidence type="ECO:0000313" key="8">
    <source>
        <dbReference type="Proteomes" id="UP000094379"/>
    </source>
</evidence>
<dbReference type="Gene3D" id="1.20.1080.10">
    <property type="entry name" value="Glycerol uptake facilitator protein"/>
    <property type="match status" value="1"/>
</dbReference>
<feature type="transmembrane region" description="Helical" evidence="6">
    <location>
        <begin position="194"/>
        <end position="222"/>
    </location>
</feature>
<evidence type="ECO:0000256" key="3">
    <source>
        <dbReference type="ARBA" id="ARBA00022989"/>
    </source>
</evidence>
<dbReference type="PANTHER" id="PTHR30520">
    <property type="entry name" value="FORMATE TRANSPORTER-RELATED"/>
    <property type="match status" value="1"/>
</dbReference>
<dbReference type="GO" id="GO:0015499">
    <property type="term" value="F:formate transmembrane transporter activity"/>
    <property type="evidence" value="ECO:0007669"/>
    <property type="project" value="TreeGrafter"/>
</dbReference>
<feature type="transmembrane region" description="Helical" evidence="6">
    <location>
        <begin position="68"/>
        <end position="89"/>
    </location>
</feature>
<dbReference type="PROSITE" id="PS01006">
    <property type="entry name" value="FORMATE_NITRITE_TP_2"/>
    <property type="match status" value="1"/>
</dbReference>
<dbReference type="RefSeq" id="WP_069295757.1">
    <property type="nucleotide sequence ID" value="NZ_MCRI01000010.1"/>
</dbReference>
<dbReference type="InterPro" id="IPR000292">
    <property type="entry name" value="For/NO2_transpt"/>
</dbReference>
<evidence type="ECO:0000256" key="5">
    <source>
        <dbReference type="ARBA" id="ARBA00049660"/>
    </source>
</evidence>
<dbReference type="InterPro" id="IPR023271">
    <property type="entry name" value="Aquaporin-like"/>
</dbReference>
<name>A0A1E3GSM1_9GAMM</name>
<keyword evidence="2 6" id="KW-0812">Transmembrane</keyword>
<dbReference type="STRING" id="291169.A9E74_01267"/>
<dbReference type="InterPro" id="IPR024002">
    <property type="entry name" value="For/NO2_transpt_CS"/>
</dbReference>
<reference evidence="7 8" key="1">
    <citation type="submission" date="2016-07" db="EMBL/GenBank/DDBJ databases">
        <title>Draft Genome Sequence of Methylophaga muralis Bur 1.</title>
        <authorList>
            <person name="Vasilenko O.V."/>
            <person name="Doronina N.V."/>
            <person name="Shmareva M.N."/>
            <person name="Tarlachkov S.V."/>
            <person name="Mustakhimov I."/>
            <person name="Trotsenko Y.A."/>
        </authorList>
    </citation>
    <scope>NUCLEOTIDE SEQUENCE [LARGE SCALE GENOMIC DNA]</scope>
    <source>
        <strain evidence="7 8">Bur 1</strain>
    </source>
</reference>
<feature type="transmembrane region" description="Helical" evidence="6">
    <location>
        <begin position="110"/>
        <end position="133"/>
    </location>
</feature>
<gene>
    <name evidence="7" type="primary">focA_1</name>
    <name evidence="7" type="ORF">A9E74_01267</name>
</gene>
<sequence>MDPFSVDAYTPAEIARRLEKTSMSKCTVDPLRVFALSLLAGAFIALGAAFFTLVTYDVGNMPAGLMRLIGGLAFCLGLILVVVAGAELFTGNNLLVMACIDGLISLRQLIHNWLIVYVGNFIGALGILLLMYLSGLWWQGDGALGQKVVAIADSKVNLSWMEAFTRGVLCNILVCLAVWLCMAGRSVTDKVLAVIFPITAFVALGFEHSVANMFFIPAGLLAQTEIATTMMVSEQLTIGGFFWHNLIPVTLGNMLGGSIFVGLFYWFIYLRK</sequence>
<comment type="caution">
    <text evidence="7">The sequence shown here is derived from an EMBL/GenBank/DDBJ whole genome shotgun (WGS) entry which is preliminary data.</text>
</comment>
<keyword evidence="8" id="KW-1185">Reference proteome</keyword>
<organism evidence="7 8">
    <name type="scientific">Methylophaga muralis</name>
    <dbReference type="NCBI Taxonomy" id="291169"/>
    <lineage>
        <taxon>Bacteria</taxon>
        <taxon>Pseudomonadati</taxon>
        <taxon>Pseudomonadota</taxon>
        <taxon>Gammaproteobacteria</taxon>
        <taxon>Thiotrichales</taxon>
        <taxon>Piscirickettsiaceae</taxon>
        <taxon>Methylophaga</taxon>
    </lineage>
</organism>
<dbReference type="Pfam" id="PF01226">
    <property type="entry name" value="Form_Nir_trans"/>
    <property type="match status" value="1"/>
</dbReference>
<dbReference type="Proteomes" id="UP000094379">
    <property type="component" value="Unassembled WGS sequence"/>
</dbReference>
<evidence type="ECO:0000256" key="1">
    <source>
        <dbReference type="ARBA" id="ARBA00004141"/>
    </source>
</evidence>
<evidence type="ECO:0000313" key="7">
    <source>
        <dbReference type="EMBL" id="ODN67027.1"/>
    </source>
</evidence>
<comment type="similarity">
    <text evidence="5">Belongs to the FNT transporter (TC 1.A.16) family.</text>
</comment>
<evidence type="ECO:0000256" key="2">
    <source>
        <dbReference type="ARBA" id="ARBA00022692"/>
    </source>
</evidence>
<protein>
    <submittedName>
        <fullName evidence="7">Putative formate transporter 1</fullName>
    </submittedName>
</protein>
<dbReference type="PROSITE" id="PS01005">
    <property type="entry name" value="FORMATE_NITRITE_TP_1"/>
    <property type="match status" value="1"/>
</dbReference>
<evidence type="ECO:0000256" key="6">
    <source>
        <dbReference type="SAM" id="Phobius"/>
    </source>
</evidence>